<dbReference type="EMBL" id="CP001715">
    <property type="protein sequence ID" value="ACV37681.1"/>
    <property type="molecule type" value="Genomic_DNA"/>
</dbReference>
<proteinExistence type="predicted"/>
<gene>
    <name evidence="1" type="ordered locus">CAP2UW1_4453</name>
</gene>
<dbReference type="HOGENOM" id="CLU_075253_0_0_4"/>
<accession>C7RRH0</accession>
<dbReference type="STRING" id="522306.CAP2UW1_4453"/>
<dbReference type="KEGG" id="app:CAP2UW1_4453"/>
<dbReference type="AlphaFoldDB" id="C7RRH0"/>
<name>C7RRH0_ACCRE</name>
<reference evidence="1" key="2">
    <citation type="submission" date="2009-09" db="EMBL/GenBank/DDBJ databases">
        <title>Complete sequence of chromosome of Candidatus Accumulibacter phosphatis clade IIA str. UW-1.</title>
        <authorList>
            <consortium name="US DOE Joint Genome Institute"/>
            <person name="Martin H.G."/>
            <person name="Ivanova N."/>
            <person name="Kunin V."/>
            <person name="Warnecke F."/>
            <person name="Barry K."/>
            <person name="He S."/>
            <person name="Salamov A."/>
            <person name="Szeto E."/>
            <person name="Dalin E."/>
            <person name="Pangilinan J.L."/>
            <person name="Lapidus A."/>
            <person name="Lowry S."/>
            <person name="Kyrpides N.C."/>
            <person name="McMahon K.D."/>
            <person name="Hugenholtz P."/>
        </authorList>
    </citation>
    <scope>NUCLEOTIDE SEQUENCE [LARGE SCALE GENOMIC DNA]</scope>
    <source>
        <strain evidence="1">UW-1</strain>
    </source>
</reference>
<reference evidence="1" key="1">
    <citation type="submission" date="2009-08" db="EMBL/GenBank/DDBJ databases">
        <authorList>
            <consortium name="US DOE Joint Genome Institute"/>
            <person name="Lucas S."/>
            <person name="Copeland A."/>
            <person name="Lapidus A."/>
            <person name="Glavina del Rio T."/>
            <person name="Dalin E."/>
            <person name="Tice H."/>
            <person name="Bruce D."/>
            <person name="Barry K."/>
            <person name="Pitluck S."/>
            <person name="Lowry S."/>
            <person name="Larimer F."/>
            <person name="Land M."/>
            <person name="Hauser L."/>
            <person name="Kyrpides N."/>
            <person name="Ivanova N."/>
            <person name="McMahon K.D."/>
            <person name="Hugenholtz P."/>
        </authorList>
    </citation>
    <scope>NUCLEOTIDE SEQUENCE</scope>
    <source>
        <strain evidence="1">UW-1</strain>
    </source>
</reference>
<evidence type="ECO:0000313" key="1">
    <source>
        <dbReference type="EMBL" id="ACV37681.1"/>
    </source>
</evidence>
<sequence>MLPATTSDSHWHHLSCQVAELCVRIPASAGPAVLARELAALAPELTFRQVLSRGGWYRLGGVVDANNTHLSDNLETWAEEQLAAHDDDMAALCEDHAGRGLRATRLTGRTHYFVAATGAGATDFVQIEIEELQEVVCHSLFVAEDLPSGIEELVDPRAADLPCCTAGEPIGTPFLRLRRLTPMAGFLARMRAQRPEAQPIHRFVQAWEASSAGAATQFSNHWVIVVREHLDRYRQPVLHANPVAALNGAAPKFAATFGMQGLALHQAMARYDKAVGYPMAWFFHMLTIRSAPYALAGAVIDDVNAGFNYLSDRDVEVVKEWLYQPYAF</sequence>
<protein>
    <submittedName>
        <fullName evidence="1">Uncharacterized protein</fullName>
    </submittedName>
</protein>
<dbReference type="eggNOG" id="ENOG5032XPP">
    <property type="taxonomic scope" value="Bacteria"/>
</dbReference>
<organism evidence="1">
    <name type="scientific">Accumulibacter regalis</name>
    <dbReference type="NCBI Taxonomy" id="522306"/>
    <lineage>
        <taxon>Bacteria</taxon>
        <taxon>Pseudomonadati</taxon>
        <taxon>Pseudomonadota</taxon>
        <taxon>Betaproteobacteria</taxon>
        <taxon>Candidatus Accumulibacter</taxon>
    </lineage>
</organism>